<proteinExistence type="predicted"/>
<dbReference type="Proteomes" id="UP001596501">
    <property type="component" value="Unassembled WGS sequence"/>
</dbReference>
<dbReference type="InterPro" id="IPR019734">
    <property type="entry name" value="TPR_rpt"/>
</dbReference>
<dbReference type="RefSeq" id="WP_382222815.1">
    <property type="nucleotide sequence ID" value="NZ_JBHTCA010000006.1"/>
</dbReference>
<evidence type="ECO:0000313" key="4">
    <source>
        <dbReference type="EMBL" id="MFC7409300.1"/>
    </source>
</evidence>
<dbReference type="Pfam" id="PF13432">
    <property type="entry name" value="TPR_16"/>
    <property type="match status" value="4"/>
</dbReference>
<keyword evidence="3" id="KW-0732">Signal</keyword>
<feature type="signal peptide" evidence="3">
    <location>
        <begin position="1"/>
        <end position="30"/>
    </location>
</feature>
<dbReference type="SUPFAM" id="SSF48452">
    <property type="entry name" value="TPR-like"/>
    <property type="match status" value="1"/>
</dbReference>
<keyword evidence="1" id="KW-0677">Repeat</keyword>
<dbReference type="SMART" id="SM00028">
    <property type="entry name" value="TPR"/>
    <property type="match status" value="5"/>
</dbReference>
<dbReference type="InterPro" id="IPR011990">
    <property type="entry name" value="TPR-like_helical_dom_sf"/>
</dbReference>
<comment type="caution">
    <text evidence="4">The sequence shown here is derived from an EMBL/GenBank/DDBJ whole genome shotgun (WGS) entry which is preliminary data.</text>
</comment>
<feature type="chain" id="PRO_5046243152" evidence="3">
    <location>
        <begin position="31"/>
        <end position="584"/>
    </location>
</feature>
<sequence>MKAAALFPSKLACCLGLAMGAFALAPQAWAQAPVAPVPASSNMDGELFYQLLLGELQVRGGDPGAGYSLVLDAARRTLNPQLFRRAVEIALQARSGDAALSAANAWADANKDSSEALRYKLQILLALNRVADTAPVLRQLVAQGKPDTRDELILSIPPTLQRVNDKPAAALAVREALRDELANGPHASAAWVAVGRMELAAGRLADALEAARRAQTASVRSRAAAALALDLMEEASQREGAEALVKRYLGASRDGDRLVELAYGRVLLESQRSADALKVLNALSETSDAPADTWLLLGTLHARDNRDALASTALERYLQTTEGGGDAAARGRVQAFLLLAQLAEKRRDFAAATAWLDRIDNPQEVFAVQMRRASMLARQGQLDAARELLQKAPERLPADARTKLLAEAQLLRDHKRFDLAYELYAKAVAMYPDDPDLVYEQAMVAEKAGRFDDMERLLRGLMSRLPDYHHAYNALGYSLAERKSRLPEAKALIEQALARAPDDAYIQDSLGWVEFRMGNIDAALRILQGAFAQRPDAEIAAHLGEVLWVAGQRERALQVWREGLLLNNENETLTDTLRRLQAQP</sequence>
<keyword evidence="2" id="KW-0802">TPR repeat</keyword>
<name>A0ABW2QIL8_9BURK</name>
<accession>A0ABW2QIL8</accession>
<organism evidence="4 5">
    <name type="scientific">Hydrogenophaga atypica</name>
    <dbReference type="NCBI Taxonomy" id="249409"/>
    <lineage>
        <taxon>Bacteria</taxon>
        <taxon>Pseudomonadati</taxon>
        <taxon>Pseudomonadota</taxon>
        <taxon>Betaproteobacteria</taxon>
        <taxon>Burkholderiales</taxon>
        <taxon>Comamonadaceae</taxon>
        <taxon>Hydrogenophaga</taxon>
    </lineage>
</organism>
<evidence type="ECO:0000256" key="1">
    <source>
        <dbReference type="ARBA" id="ARBA00022737"/>
    </source>
</evidence>
<keyword evidence="5" id="KW-1185">Reference proteome</keyword>
<dbReference type="Gene3D" id="1.25.40.10">
    <property type="entry name" value="Tetratricopeptide repeat domain"/>
    <property type="match status" value="2"/>
</dbReference>
<evidence type="ECO:0000256" key="2">
    <source>
        <dbReference type="ARBA" id="ARBA00022803"/>
    </source>
</evidence>
<reference evidence="5" key="1">
    <citation type="journal article" date="2019" name="Int. J. Syst. Evol. Microbiol.">
        <title>The Global Catalogue of Microorganisms (GCM) 10K type strain sequencing project: providing services to taxonomists for standard genome sequencing and annotation.</title>
        <authorList>
            <consortium name="The Broad Institute Genomics Platform"/>
            <consortium name="The Broad Institute Genome Sequencing Center for Infectious Disease"/>
            <person name="Wu L."/>
            <person name="Ma J."/>
        </authorList>
    </citation>
    <scope>NUCLEOTIDE SEQUENCE [LARGE SCALE GENOMIC DNA]</scope>
    <source>
        <strain evidence="5">CGMCC 1.12371</strain>
    </source>
</reference>
<evidence type="ECO:0000256" key="3">
    <source>
        <dbReference type="SAM" id="SignalP"/>
    </source>
</evidence>
<gene>
    <name evidence="4" type="ORF">ACFQPB_10545</name>
</gene>
<dbReference type="PANTHER" id="PTHR45586">
    <property type="entry name" value="TPR REPEAT-CONTAINING PROTEIN PA4667"/>
    <property type="match status" value="1"/>
</dbReference>
<dbReference type="SUPFAM" id="SSF81901">
    <property type="entry name" value="HCP-like"/>
    <property type="match status" value="1"/>
</dbReference>
<dbReference type="InterPro" id="IPR051012">
    <property type="entry name" value="CellSynth/LPSAsmb/PSIAsmb"/>
</dbReference>
<evidence type="ECO:0000313" key="5">
    <source>
        <dbReference type="Proteomes" id="UP001596501"/>
    </source>
</evidence>
<protein>
    <submittedName>
        <fullName evidence="4">Tetratricopeptide repeat protein</fullName>
    </submittedName>
</protein>
<dbReference type="EMBL" id="JBHTCA010000006">
    <property type="protein sequence ID" value="MFC7409300.1"/>
    <property type="molecule type" value="Genomic_DNA"/>
</dbReference>
<dbReference type="PANTHER" id="PTHR45586:SF1">
    <property type="entry name" value="LIPOPOLYSACCHARIDE ASSEMBLY PROTEIN B"/>
    <property type="match status" value="1"/>
</dbReference>